<organism evidence="1 2">
    <name type="scientific">Plakobranchus ocellatus</name>
    <dbReference type="NCBI Taxonomy" id="259542"/>
    <lineage>
        <taxon>Eukaryota</taxon>
        <taxon>Metazoa</taxon>
        <taxon>Spiralia</taxon>
        <taxon>Lophotrochozoa</taxon>
        <taxon>Mollusca</taxon>
        <taxon>Gastropoda</taxon>
        <taxon>Heterobranchia</taxon>
        <taxon>Euthyneura</taxon>
        <taxon>Panpulmonata</taxon>
        <taxon>Sacoglossa</taxon>
        <taxon>Placobranchoidea</taxon>
        <taxon>Plakobranchidae</taxon>
        <taxon>Plakobranchus</taxon>
    </lineage>
</organism>
<evidence type="ECO:0000313" key="1">
    <source>
        <dbReference type="EMBL" id="GFN79954.1"/>
    </source>
</evidence>
<protein>
    <submittedName>
        <fullName evidence="1">Uncharacterized protein</fullName>
    </submittedName>
</protein>
<keyword evidence="2" id="KW-1185">Reference proteome</keyword>
<gene>
    <name evidence="1" type="ORF">PoB_000646000</name>
</gene>
<evidence type="ECO:0000313" key="2">
    <source>
        <dbReference type="Proteomes" id="UP000735302"/>
    </source>
</evidence>
<dbReference type="Proteomes" id="UP000735302">
    <property type="component" value="Unassembled WGS sequence"/>
</dbReference>
<comment type="caution">
    <text evidence="1">The sequence shown here is derived from an EMBL/GenBank/DDBJ whole genome shotgun (WGS) entry which is preliminary data.</text>
</comment>
<dbReference type="AlphaFoldDB" id="A0AAV3YA24"/>
<proteinExistence type="predicted"/>
<sequence length="87" mass="9577">MDIVVEEDNADVHVLPFPGRLGRSRVVTHGQNTAATTLVDRTTGSWWTDVGGIWRGEERREYLSDSLSLLASNSCHCTSWGADDSTI</sequence>
<accession>A0AAV3YA24</accession>
<reference evidence="1 2" key="1">
    <citation type="journal article" date="2021" name="Elife">
        <title>Chloroplast acquisition without the gene transfer in kleptoplastic sea slugs, Plakobranchus ocellatus.</title>
        <authorList>
            <person name="Maeda T."/>
            <person name="Takahashi S."/>
            <person name="Yoshida T."/>
            <person name="Shimamura S."/>
            <person name="Takaki Y."/>
            <person name="Nagai Y."/>
            <person name="Toyoda A."/>
            <person name="Suzuki Y."/>
            <person name="Arimoto A."/>
            <person name="Ishii H."/>
            <person name="Satoh N."/>
            <person name="Nishiyama T."/>
            <person name="Hasebe M."/>
            <person name="Maruyama T."/>
            <person name="Minagawa J."/>
            <person name="Obokata J."/>
            <person name="Shigenobu S."/>
        </authorList>
    </citation>
    <scope>NUCLEOTIDE SEQUENCE [LARGE SCALE GENOMIC DNA]</scope>
</reference>
<dbReference type="EMBL" id="BLXT01000751">
    <property type="protein sequence ID" value="GFN79954.1"/>
    <property type="molecule type" value="Genomic_DNA"/>
</dbReference>
<name>A0AAV3YA24_9GAST</name>